<organism evidence="1 2">
    <name type="scientific">Trichomonas vaginalis (strain ATCC PRA-98 / G3)</name>
    <dbReference type="NCBI Taxonomy" id="412133"/>
    <lineage>
        <taxon>Eukaryota</taxon>
        <taxon>Metamonada</taxon>
        <taxon>Parabasalia</taxon>
        <taxon>Trichomonadida</taxon>
        <taxon>Trichomonadidae</taxon>
        <taxon>Trichomonas</taxon>
    </lineage>
</organism>
<dbReference type="KEGG" id="tva:4758296"/>
<dbReference type="PANTHER" id="PTHR45661:SF3">
    <property type="entry name" value="IG-LIKE DOMAIN-CONTAINING PROTEIN"/>
    <property type="match status" value="1"/>
</dbReference>
<dbReference type="OrthoDB" id="676979at2759"/>
<sequence>MVYSNNNRTLDSVPSGTVHVSIWNRIEILSGKSGNLYAFKECSTSLKSISFENNPQLKEIQSYAFYQCTSISEIDLSVCTNLIIIGSYSFSGCTSLNSIFLPSNLIKLGDYCFSNINATSISLSESITSMPPSCFRGSKYLISVEIPLSSNITSLSSHFIAETPVTKYTITDKVNYISNSAFSYSNIVTFVVTSGNEKYKVRNNAIIISTAYLVYPKKLPGPATVPDGITILEANCFMDSFVTSITLPASLRVIAQWAFVRSKIESTVIPDTVTSIGCNAFYMCSNLKIIKLPNISTLETELFKGCTSLTEIEIPSSITTIKDGCFDETNLSEVVLPDSVESIGGNAFPSKTKLIFGKNSNYYIDSQYLVLDKQNKSISMWFEANLTTITIPSTVETIQTRAFNNKQKLTKIVINSDSALNKIEKYAFYNCTNLVFANLPQGIASIGEYSFYGCQKLTNIDLPYLINISMHAFENCINLVSIEFETCSVTTLDEKTFYQCQSLTSIKLPHTLTYIDVECFKNCNSLTSVSFPSTLVSIIDSSFENCNINRLILSGCNSMTKIYDFSFSSNTGLTEVSFPTNIESIGVHSFSGTSIRSITLPSSVKSIYNYAFSECSNLQSIFIPSDSLLSEIGIGVFKSCFSISTIECSCPRYSVFSGALFDSQRTNLILFPPASNYIYFSLPDTTKTISSSAFQSCIYLVSVFIPSFSVTRISSNAFEGCISLKSINIPLCVTYVGIDAFLGCTSLECGLNIESKNKTFVKELLKDSQIPSISISSCSNLLSFNCKCKCISINNLTPFIIFNLI</sequence>
<dbReference type="Pfam" id="PF13306">
    <property type="entry name" value="LRR_5"/>
    <property type="match status" value="4"/>
</dbReference>
<dbReference type="InterPro" id="IPR053139">
    <property type="entry name" value="Surface_bspA-like"/>
</dbReference>
<evidence type="ECO:0000313" key="2">
    <source>
        <dbReference type="Proteomes" id="UP000001542"/>
    </source>
</evidence>
<dbReference type="STRING" id="5722.A2F3Q7"/>
<dbReference type="Gene3D" id="3.80.10.10">
    <property type="entry name" value="Ribonuclease Inhibitor"/>
    <property type="match status" value="4"/>
</dbReference>
<dbReference type="SUPFAM" id="SSF52058">
    <property type="entry name" value="L domain-like"/>
    <property type="match status" value="2"/>
</dbReference>
<dbReference type="VEuPathDB" id="TrichDB:TVAGG3_0777910"/>
<reference evidence="1" key="1">
    <citation type="submission" date="2006-10" db="EMBL/GenBank/DDBJ databases">
        <authorList>
            <person name="Amadeo P."/>
            <person name="Zhao Q."/>
            <person name="Wortman J."/>
            <person name="Fraser-Liggett C."/>
            <person name="Carlton J."/>
        </authorList>
    </citation>
    <scope>NUCLEOTIDE SEQUENCE</scope>
    <source>
        <strain evidence="1">G3</strain>
    </source>
</reference>
<dbReference type="InterPro" id="IPR026906">
    <property type="entry name" value="LRR_5"/>
</dbReference>
<protein>
    <submittedName>
        <fullName evidence="1">Surface antigen BspA-like</fullName>
    </submittedName>
</protein>
<proteinExistence type="predicted"/>
<dbReference type="VEuPathDB" id="TrichDB:TVAG_443450"/>
<dbReference type="PANTHER" id="PTHR45661">
    <property type="entry name" value="SURFACE ANTIGEN"/>
    <property type="match status" value="1"/>
</dbReference>
<reference evidence="1" key="2">
    <citation type="journal article" date="2007" name="Science">
        <title>Draft genome sequence of the sexually transmitted pathogen Trichomonas vaginalis.</title>
        <authorList>
            <person name="Carlton J.M."/>
            <person name="Hirt R.P."/>
            <person name="Silva J.C."/>
            <person name="Delcher A.L."/>
            <person name="Schatz M."/>
            <person name="Zhao Q."/>
            <person name="Wortman J.R."/>
            <person name="Bidwell S.L."/>
            <person name="Alsmark U.C.M."/>
            <person name="Besteiro S."/>
            <person name="Sicheritz-Ponten T."/>
            <person name="Noel C.J."/>
            <person name="Dacks J.B."/>
            <person name="Foster P.G."/>
            <person name="Simillion C."/>
            <person name="Van de Peer Y."/>
            <person name="Miranda-Saavedra D."/>
            <person name="Barton G.J."/>
            <person name="Westrop G.D."/>
            <person name="Mueller S."/>
            <person name="Dessi D."/>
            <person name="Fiori P.L."/>
            <person name="Ren Q."/>
            <person name="Paulsen I."/>
            <person name="Zhang H."/>
            <person name="Bastida-Corcuera F.D."/>
            <person name="Simoes-Barbosa A."/>
            <person name="Brown M.T."/>
            <person name="Hayes R.D."/>
            <person name="Mukherjee M."/>
            <person name="Okumura C.Y."/>
            <person name="Schneider R."/>
            <person name="Smith A.J."/>
            <person name="Vanacova S."/>
            <person name="Villalvazo M."/>
            <person name="Haas B.J."/>
            <person name="Pertea M."/>
            <person name="Feldblyum T.V."/>
            <person name="Utterback T.R."/>
            <person name="Shu C.L."/>
            <person name="Osoegawa K."/>
            <person name="de Jong P.J."/>
            <person name="Hrdy I."/>
            <person name="Horvathova L."/>
            <person name="Zubacova Z."/>
            <person name="Dolezal P."/>
            <person name="Malik S.B."/>
            <person name="Logsdon J.M. Jr."/>
            <person name="Henze K."/>
            <person name="Gupta A."/>
            <person name="Wang C.C."/>
            <person name="Dunne R.L."/>
            <person name="Upcroft J.A."/>
            <person name="Upcroft P."/>
            <person name="White O."/>
            <person name="Salzberg S.L."/>
            <person name="Tang P."/>
            <person name="Chiu C.-H."/>
            <person name="Lee Y.-S."/>
            <person name="Embley T.M."/>
            <person name="Coombs G.H."/>
            <person name="Mottram J.C."/>
            <person name="Tachezy J."/>
            <person name="Fraser-Liggett C.M."/>
            <person name="Johnson P.J."/>
        </authorList>
    </citation>
    <scope>NUCLEOTIDE SEQUENCE [LARGE SCALE GENOMIC DNA]</scope>
    <source>
        <strain evidence="1">G3</strain>
    </source>
</reference>
<dbReference type="InterPro" id="IPR032675">
    <property type="entry name" value="LRR_dom_sf"/>
</dbReference>
<name>A2F3Q7_TRIV3</name>
<dbReference type="EMBL" id="DS113600">
    <property type="protein sequence ID" value="EAY00475.1"/>
    <property type="molecule type" value="Genomic_DNA"/>
</dbReference>
<gene>
    <name evidence="1" type="ORF">TVAG_443450</name>
</gene>
<dbReference type="SMR" id="A2F3Q7"/>
<dbReference type="AlphaFoldDB" id="A2F3Q7"/>
<dbReference type="RefSeq" id="XP_001313404.1">
    <property type="nucleotide sequence ID" value="XM_001313403.1"/>
</dbReference>
<accession>A2F3Q7</accession>
<evidence type="ECO:0000313" key="1">
    <source>
        <dbReference type="EMBL" id="EAY00475.1"/>
    </source>
</evidence>
<dbReference type="InParanoid" id="A2F3Q7"/>
<keyword evidence="2" id="KW-1185">Reference proteome</keyword>
<dbReference type="Proteomes" id="UP000001542">
    <property type="component" value="Unassembled WGS sequence"/>
</dbReference>